<reference evidence="4" key="1">
    <citation type="submission" date="2016-11" db="EMBL/GenBank/DDBJ databases">
        <authorList>
            <person name="Schniete J.K."/>
            <person name="Salih T."/>
            <person name="Algora Gallardo L."/>
            <person name="Martinez Fernandez S."/>
            <person name="Herron P.R."/>
        </authorList>
    </citation>
    <scope>NUCLEOTIDE SEQUENCE [LARGE SCALE GENOMIC DNA]</scope>
    <source>
        <strain evidence="4">DSM 41896</strain>
    </source>
</reference>
<dbReference type="RefSeq" id="WP_073496963.1">
    <property type="nucleotide sequence ID" value="NZ_MPOH02000019.1"/>
</dbReference>
<evidence type="ECO:0000313" key="4">
    <source>
        <dbReference type="Proteomes" id="UP000184286"/>
    </source>
</evidence>
<dbReference type="OrthoDB" id="7839592at2"/>
<reference evidence="3 4" key="2">
    <citation type="submission" date="2017-02" db="EMBL/GenBank/DDBJ databases">
        <title>Draft genome sequence of Streptomyces phaeoluteigriseus type strain DSM41896.</title>
        <authorList>
            <person name="Salih T.S."/>
            <person name="Algora Gallardo L."/>
            <person name="Melo Santos T."/>
            <person name="Filgueira Martinez S."/>
            <person name="Herron P.R."/>
        </authorList>
    </citation>
    <scope>NUCLEOTIDE SEQUENCE [LARGE SCALE GENOMIC DNA]</scope>
    <source>
        <strain evidence="3 4">DSM 41896</strain>
    </source>
</reference>
<dbReference type="EMBL" id="MPOH02000019">
    <property type="protein sequence ID" value="OQD52861.1"/>
    <property type="molecule type" value="Genomic_DNA"/>
</dbReference>
<evidence type="ECO:0000256" key="1">
    <source>
        <dbReference type="SAM" id="MobiDB-lite"/>
    </source>
</evidence>
<feature type="region of interest" description="Disordered" evidence="1">
    <location>
        <begin position="1"/>
        <end position="23"/>
    </location>
</feature>
<evidence type="ECO:0000313" key="3">
    <source>
        <dbReference type="EMBL" id="OQD52861.1"/>
    </source>
</evidence>
<organism evidence="3 4">
    <name type="scientific">Streptomyces phaeoluteigriseus</name>
    <dbReference type="NCBI Taxonomy" id="114686"/>
    <lineage>
        <taxon>Bacteria</taxon>
        <taxon>Bacillati</taxon>
        <taxon>Actinomycetota</taxon>
        <taxon>Actinomycetes</taxon>
        <taxon>Kitasatosporales</taxon>
        <taxon>Streptomycetaceae</taxon>
        <taxon>Streptomyces</taxon>
        <taxon>Streptomyces aurantiacus group</taxon>
    </lineage>
</organism>
<feature type="domain" description="DUF4253" evidence="2">
    <location>
        <begin position="154"/>
        <end position="261"/>
    </location>
</feature>
<dbReference type="Pfam" id="PF14062">
    <property type="entry name" value="DUF4253"/>
    <property type="match status" value="1"/>
</dbReference>
<dbReference type="STRING" id="114686.BM536_032850"/>
<protein>
    <recommendedName>
        <fullName evidence="2">DUF4253 domain-containing protein</fullName>
    </recommendedName>
</protein>
<sequence>MATLPNPLPKLASDPSGRSLGLQLPPGRLIDTTDQGVWHEPLLWHAERTAAPGNWSALGGPAGRAGLVPVLVDLGGSQGGPEQWDLAPARMSYPGDHDAEEVLEDFWEEWAAEDEEWPGLSDAPTLNADPDARAAQIADALAGEGPSWFEAPHLTLVPARRSADVPAAIGWSGPVNHENDTARLSAVLRSWEDRFGIRVVGIGFDVLAVSVAAPPTTVAEAEAVAAEHFAFCPDNILQGSGTLEAYASGLIGEHVWSFWWD</sequence>
<evidence type="ECO:0000259" key="2">
    <source>
        <dbReference type="Pfam" id="PF14062"/>
    </source>
</evidence>
<proteinExistence type="predicted"/>
<gene>
    <name evidence="3" type="ORF">BM536_032850</name>
</gene>
<accession>A0A1V6MK87</accession>
<comment type="caution">
    <text evidence="3">The sequence shown here is derived from an EMBL/GenBank/DDBJ whole genome shotgun (WGS) entry which is preliminary data.</text>
</comment>
<dbReference type="AlphaFoldDB" id="A0A1V6MK87"/>
<name>A0A1V6MK87_9ACTN</name>
<dbReference type="Proteomes" id="UP000184286">
    <property type="component" value="Unassembled WGS sequence"/>
</dbReference>
<dbReference type="InterPro" id="IPR025349">
    <property type="entry name" value="DUF4253"/>
</dbReference>